<gene>
    <name evidence="3" type="ORF">E8M01_22990</name>
</gene>
<feature type="transmembrane region" description="Helical" evidence="1">
    <location>
        <begin position="122"/>
        <end position="145"/>
    </location>
</feature>
<keyword evidence="1" id="KW-1133">Transmembrane helix</keyword>
<reference evidence="3 4" key="1">
    <citation type="submission" date="2019-04" db="EMBL/GenBank/DDBJ databases">
        <title>Phreatobacter aquaticus sp. nov.</title>
        <authorList>
            <person name="Choi A."/>
        </authorList>
    </citation>
    <scope>NUCLEOTIDE SEQUENCE [LARGE SCALE GENOMIC DNA]</scope>
    <source>
        <strain evidence="3 4">KCTC 52518</strain>
    </source>
</reference>
<evidence type="ECO:0000313" key="3">
    <source>
        <dbReference type="EMBL" id="QCI66855.1"/>
    </source>
</evidence>
<dbReference type="EMBL" id="CP039690">
    <property type="protein sequence ID" value="QCI66855.1"/>
    <property type="molecule type" value="Genomic_DNA"/>
</dbReference>
<keyword evidence="1" id="KW-0812">Transmembrane</keyword>
<feature type="domain" description="DUF1468" evidence="2">
    <location>
        <begin position="10"/>
        <end position="142"/>
    </location>
</feature>
<dbReference type="AlphaFoldDB" id="A0A4D7B768"/>
<dbReference type="KEGG" id="pstg:E8M01_22990"/>
<dbReference type="Proteomes" id="UP000298781">
    <property type="component" value="Chromosome"/>
</dbReference>
<dbReference type="Pfam" id="PF07331">
    <property type="entry name" value="TctB"/>
    <property type="match status" value="1"/>
</dbReference>
<accession>A0A4D7B768</accession>
<dbReference type="InterPro" id="IPR009936">
    <property type="entry name" value="DUF1468"/>
</dbReference>
<dbReference type="OrthoDB" id="5186924at2"/>
<feature type="transmembrane region" description="Helical" evidence="1">
    <location>
        <begin position="6"/>
        <end position="26"/>
    </location>
</feature>
<keyword evidence="4" id="KW-1185">Reference proteome</keyword>
<evidence type="ECO:0000256" key="1">
    <source>
        <dbReference type="SAM" id="Phobius"/>
    </source>
</evidence>
<dbReference type="RefSeq" id="WP_136962294.1">
    <property type="nucleotide sequence ID" value="NZ_CP039690.1"/>
</dbReference>
<name>A0A4D7B768_9HYPH</name>
<evidence type="ECO:0000259" key="2">
    <source>
        <dbReference type="Pfam" id="PF07331"/>
    </source>
</evidence>
<organism evidence="3 4">
    <name type="scientific">Phreatobacter stygius</name>
    <dbReference type="NCBI Taxonomy" id="1940610"/>
    <lineage>
        <taxon>Bacteria</taxon>
        <taxon>Pseudomonadati</taxon>
        <taxon>Pseudomonadota</taxon>
        <taxon>Alphaproteobacteria</taxon>
        <taxon>Hyphomicrobiales</taxon>
        <taxon>Phreatobacteraceae</taxon>
        <taxon>Phreatobacter</taxon>
    </lineage>
</organism>
<feature type="transmembrane region" description="Helical" evidence="1">
    <location>
        <begin position="77"/>
        <end position="110"/>
    </location>
</feature>
<keyword evidence="1" id="KW-0472">Membrane</keyword>
<proteinExistence type="predicted"/>
<evidence type="ECO:0000313" key="4">
    <source>
        <dbReference type="Proteomes" id="UP000298781"/>
    </source>
</evidence>
<protein>
    <submittedName>
        <fullName evidence="3">Tripartite tricarboxylate transporter TctB family protein</fullName>
    </submittedName>
</protein>
<feature type="transmembrane region" description="Helical" evidence="1">
    <location>
        <begin position="38"/>
        <end position="57"/>
    </location>
</feature>
<sequence>MGRINVPDLAFGLFLVGVGALALVLISDLPMGTTARMGAGYVPRALAVIIILFGLGLGGRALLAGHVGLPEIAWRPLALIAGAVGLFALLLPRLGLALTSLAVVITAGFASHDVRFRENIVVALSLAAFAVGLFVYALGLPLAIWPVR</sequence>